<evidence type="ECO:0000259" key="1">
    <source>
        <dbReference type="Pfam" id="PF00535"/>
    </source>
</evidence>
<accession>A0A380Z8J9</accession>
<reference evidence="2 3" key="1">
    <citation type="submission" date="2018-06" db="EMBL/GenBank/DDBJ databases">
        <authorList>
            <consortium name="Pathogen Informatics"/>
            <person name="Doyle S."/>
        </authorList>
    </citation>
    <scope>NUCLEOTIDE SEQUENCE [LARGE SCALE GENOMIC DNA]</scope>
    <source>
        <strain evidence="2 3">NCTC11155</strain>
    </source>
</reference>
<evidence type="ECO:0000313" key="2">
    <source>
        <dbReference type="EMBL" id="SUV43339.1"/>
    </source>
</evidence>
<dbReference type="STRING" id="483216.BACEGG_03429"/>
<dbReference type="PANTHER" id="PTHR43685:SF2">
    <property type="entry name" value="GLYCOSYLTRANSFERASE 2-LIKE DOMAIN-CONTAINING PROTEIN"/>
    <property type="match status" value="1"/>
</dbReference>
<organism evidence="2 3">
    <name type="scientific">Bacteroides eggerthii</name>
    <dbReference type="NCBI Taxonomy" id="28111"/>
    <lineage>
        <taxon>Bacteria</taxon>
        <taxon>Pseudomonadati</taxon>
        <taxon>Bacteroidota</taxon>
        <taxon>Bacteroidia</taxon>
        <taxon>Bacteroidales</taxon>
        <taxon>Bacteroidaceae</taxon>
        <taxon>Bacteroides</taxon>
    </lineage>
</organism>
<proteinExistence type="predicted"/>
<dbReference type="AlphaFoldDB" id="A0A380Z8J9"/>
<keyword evidence="2" id="KW-0808">Transferase</keyword>
<dbReference type="Gene3D" id="3.90.550.10">
    <property type="entry name" value="Spore Coat Polysaccharide Biosynthesis Protein SpsA, Chain A"/>
    <property type="match status" value="1"/>
</dbReference>
<dbReference type="Proteomes" id="UP000254424">
    <property type="component" value="Unassembled WGS sequence"/>
</dbReference>
<dbReference type="GeneID" id="93069479"/>
<dbReference type="Pfam" id="PF00535">
    <property type="entry name" value="Glycos_transf_2"/>
    <property type="match status" value="1"/>
</dbReference>
<name>A0A380Z8J9_9BACE</name>
<protein>
    <submittedName>
        <fullName evidence="2">Glycosyltransferase</fullName>
        <ecNumber evidence="2">2.4.1.212</ecNumber>
    </submittedName>
</protein>
<dbReference type="InterPro" id="IPR001173">
    <property type="entry name" value="Glyco_trans_2-like"/>
</dbReference>
<gene>
    <name evidence="2" type="primary">hyaD_6</name>
    <name evidence="2" type="ORF">NCTC11155_02731</name>
</gene>
<feature type="domain" description="Glycosyltransferase 2-like" evidence="1">
    <location>
        <begin position="8"/>
        <end position="123"/>
    </location>
</feature>
<sequence length="303" mass="35531">MNMKNKISVIVPVYNRKELLAACVKSLLEQTYRDFELCIVDDGSTDGTEILCDELQKEDSRIRVLHVKNGGAAYARRRGVEQASGEWILFVDSDDTMPADALRRLFQATSQNTDIVIGFFRKKRLWGRKKLSPVHYRKLLIEGRHNISAACGKLFRRILFDEHTLQSPPEIVMGEDMLMNIRLSFASAKPVILVGGDSIYNYMQHGTNITHIFEPSADYEYFFHQERLRAIPEAEHLFYMPVMIYRRLRMLRRLLRRAQENGMVKELQASLFVEDLLKDIRKIHYSPLHYPYWKLWLFLMSVR</sequence>
<dbReference type="CDD" id="cd00761">
    <property type="entry name" value="Glyco_tranf_GTA_type"/>
    <property type="match status" value="1"/>
</dbReference>
<keyword evidence="2" id="KW-0328">Glycosyltransferase</keyword>
<dbReference type="InterPro" id="IPR050834">
    <property type="entry name" value="Glycosyltransf_2"/>
</dbReference>
<dbReference type="SUPFAM" id="SSF53448">
    <property type="entry name" value="Nucleotide-diphospho-sugar transferases"/>
    <property type="match status" value="1"/>
</dbReference>
<dbReference type="EMBL" id="UFSX01000002">
    <property type="protein sequence ID" value="SUV43339.1"/>
    <property type="molecule type" value="Genomic_DNA"/>
</dbReference>
<dbReference type="InterPro" id="IPR029044">
    <property type="entry name" value="Nucleotide-diphossugar_trans"/>
</dbReference>
<dbReference type="RefSeq" id="WP_004291983.1">
    <property type="nucleotide sequence ID" value="NZ_CABKNQ010000017.1"/>
</dbReference>
<dbReference type="EC" id="2.4.1.212" evidence="2"/>
<dbReference type="GO" id="GO:0050501">
    <property type="term" value="F:hyaluronan synthase activity"/>
    <property type="evidence" value="ECO:0007669"/>
    <property type="project" value="UniProtKB-EC"/>
</dbReference>
<evidence type="ECO:0000313" key="3">
    <source>
        <dbReference type="Proteomes" id="UP000254424"/>
    </source>
</evidence>
<dbReference type="PANTHER" id="PTHR43685">
    <property type="entry name" value="GLYCOSYLTRANSFERASE"/>
    <property type="match status" value="1"/>
</dbReference>